<keyword evidence="3 8" id="KW-1133">Transmembrane helix</keyword>
<dbReference type="STRING" id="5762.D2V5D0"/>
<protein>
    <submittedName>
        <fullName evidence="9">Predicted protein</fullName>
    </submittedName>
</protein>
<evidence type="ECO:0000313" key="9">
    <source>
        <dbReference type="EMBL" id="EFC48090.1"/>
    </source>
</evidence>
<proteinExistence type="inferred from homology"/>
<keyword evidence="2 8" id="KW-0812">Transmembrane</keyword>
<dbReference type="PANTHER" id="PTHR21493">
    <property type="entry name" value="CGI-141-RELATED/LIPASE CONTAINING PROTEIN"/>
    <property type="match status" value="1"/>
</dbReference>
<dbReference type="GO" id="GO:0005829">
    <property type="term" value="C:cytosol"/>
    <property type="evidence" value="ECO:0007669"/>
    <property type="project" value="GOC"/>
</dbReference>
<feature type="transmembrane region" description="Helical" evidence="8">
    <location>
        <begin position="99"/>
        <end position="121"/>
    </location>
</feature>
<dbReference type="AlphaFoldDB" id="D2V5D0"/>
<keyword evidence="10" id="KW-1185">Reference proteome</keyword>
<accession>D2V5D0</accession>
<dbReference type="Pfam" id="PF04178">
    <property type="entry name" value="Got1"/>
    <property type="match status" value="1"/>
</dbReference>
<keyword evidence="5 8" id="KW-0472">Membrane</keyword>
<feature type="region of interest" description="Disordered" evidence="7">
    <location>
        <begin position="1"/>
        <end position="23"/>
    </location>
</feature>
<sequence length="163" mass="18056">MFSSSFRSYSGNGNNNNNRSSYNSDTTTSINPFNLSDFQKIGIGLVLIGVLANLLGVLLFFDRGFIAIGNISFVFGIVLLIGIRPSINSFILSKNRLKGTICFFIGFLIVIYGHAIIGTLFELYGYYVLFFNFIPTIISYLSNIPVIGSVFAMFNSNSQRLPE</sequence>
<reference evidence="9 10" key="1">
    <citation type="journal article" date="2010" name="Cell">
        <title>The genome of Naegleria gruberi illuminates early eukaryotic versatility.</title>
        <authorList>
            <person name="Fritz-Laylin L.K."/>
            <person name="Prochnik S.E."/>
            <person name="Ginger M.L."/>
            <person name="Dacks J.B."/>
            <person name="Carpenter M.L."/>
            <person name="Field M.C."/>
            <person name="Kuo A."/>
            <person name="Paredez A."/>
            <person name="Chapman J."/>
            <person name="Pham J."/>
            <person name="Shu S."/>
            <person name="Neupane R."/>
            <person name="Cipriano M."/>
            <person name="Mancuso J."/>
            <person name="Tu H."/>
            <person name="Salamov A."/>
            <person name="Lindquist E."/>
            <person name="Shapiro H."/>
            <person name="Lucas S."/>
            <person name="Grigoriev I.V."/>
            <person name="Cande W.Z."/>
            <person name="Fulton C."/>
            <person name="Rokhsar D.S."/>
            <person name="Dawson S.C."/>
        </authorList>
    </citation>
    <scope>NUCLEOTIDE SEQUENCE [LARGE SCALE GENOMIC DNA]</scope>
    <source>
        <strain evidence="9 10">NEG-M</strain>
    </source>
</reference>
<dbReference type="OrthoDB" id="204784at2759"/>
<dbReference type="KEGG" id="ngr:NAEGRDRAFT_31182"/>
<name>D2V5D0_NAEGR</name>
<evidence type="ECO:0000256" key="2">
    <source>
        <dbReference type="ARBA" id="ARBA00022692"/>
    </source>
</evidence>
<evidence type="ECO:0000256" key="5">
    <source>
        <dbReference type="ARBA" id="ARBA00023136"/>
    </source>
</evidence>
<dbReference type="InParanoid" id="D2V5D0"/>
<evidence type="ECO:0000256" key="8">
    <source>
        <dbReference type="SAM" id="Phobius"/>
    </source>
</evidence>
<dbReference type="GO" id="GO:0042147">
    <property type="term" value="P:retrograde transport, endosome to Golgi"/>
    <property type="evidence" value="ECO:0007669"/>
    <property type="project" value="InterPro"/>
</dbReference>
<evidence type="ECO:0000256" key="7">
    <source>
        <dbReference type="SAM" id="MobiDB-lite"/>
    </source>
</evidence>
<evidence type="ECO:0000256" key="4">
    <source>
        <dbReference type="ARBA" id="ARBA00023034"/>
    </source>
</evidence>
<dbReference type="VEuPathDB" id="AmoebaDB:NAEGRDRAFT_31182"/>
<dbReference type="GO" id="GO:0000139">
    <property type="term" value="C:Golgi membrane"/>
    <property type="evidence" value="ECO:0007669"/>
    <property type="project" value="UniProtKB-SubCell"/>
</dbReference>
<organism evidence="10">
    <name type="scientific">Naegleria gruberi</name>
    <name type="common">Amoeba</name>
    <dbReference type="NCBI Taxonomy" id="5762"/>
    <lineage>
        <taxon>Eukaryota</taxon>
        <taxon>Discoba</taxon>
        <taxon>Heterolobosea</taxon>
        <taxon>Tetramitia</taxon>
        <taxon>Eutetramitia</taxon>
        <taxon>Vahlkampfiidae</taxon>
        <taxon>Naegleria</taxon>
    </lineage>
</organism>
<dbReference type="Proteomes" id="UP000006671">
    <property type="component" value="Unassembled WGS sequence"/>
</dbReference>
<dbReference type="GeneID" id="8861491"/>
<evidence type="ECO:0000256" key="3">
    <source>
        <dbReference type="ARBA" id="ARBA00022989"/>
    </source>
</evidence>
<dbReference type="InterPro" id="IPR007305">
    <property type="entry name" value="Vesicle_transpt_Got1/SFT2"/>
</dbReference>
<keyword evidence="4" id="KW-0333">Golgi apparatus</keyword>
<feature type="transmembrane region" description="Helical" evidence="8">
    <location>
        <begin position="41"/>
        <end position="61"/>
    </location>
</feature>
<gene>
    <name evidence="9" type="ORF">NAEGRDRAFT_31182</name>
</gene>
<dbReference type="FunCoup" id="D2V5D0">
    <property type="interactions" value="367"/>
</dbReference>
<evidence type="ECO:0000313" key="10">
    <source>
        <dbReference type="Proteomes" id="UP000006671"/>
    </source>
</evidence>
<feature type="transmembrane region" description="Helical" evidence="8">
    <location>
        <begin position="67"/>
        <end position="87"/>
    </location>
</feature>
<dbReference type="OMA" id="MWLTDAQ"/>
<dbReference type="InterPro" id="IPR045176">
    <property type="entry name" value="Got1"/>
</dbReference>
<dbReference type="EMBL" id="GG738852">
    <property type="protein sequence ID" value="EFC48090.1"/>
    <property type="molecule type" value="Genomic_DNA"/>
</dbReference>
<evidence type="ECO:0000256" key="1">
    <source>
        <dbReference type="ARBA" id="ARBA00004653"/>
    </source>
</evidence>
<dbReference type="PANTHER" id="PTHR21493:SF9">
    <property type="entry name" value="GOLGI TRANSPORT PROTEIN 1-RELATED"/>
    <property type="match status" value="1"/>
</dbReference>
<evidence type="ECO:0000256" key="6">
    <source>
        <dbReference type="ARBA" id="ARBA00025799"/>
    </source>
</evidence>
<dbReference type="GO" id="GO:0006888">
    <property type="term" value="P:endoplasmic reticulum to Golgi vesicle-mediated transport"/>
    <property type="evidence" value="ECO:0007669"/>
    <property type="project" value="InterPro"/>
</dbReference>
<comment type="subcellular location">
    <subcellularLocation>
        <location evidence="1">Golgi apparatus membrane</location>
        <topology evidence="1">Multi-pass membrane protein</topology>
    </subcellularLocation>
</comment>
<feature type="transmembrane region" description="Helical" evidence="8">
    <location>
        <begin position="127"/>
        <end position="154"/>
    </location>
</feature>
<comment type="similarity">
    <text evidence="6">Belongs to the GOT1 family.</text>
</comment>
<dbReference type="eggNOG" id="KOG1743">
    <property type="taxonomic scope" value="Eukaryota"/>
</dbReference>
<dbReference type="RefSeq" id="XP_002680834.1">
    <property type="nucleotide sequence ID" value="XM_002680788.1"/>
</dbReference>